<dbReference type="GO" id="GO:0006310">
    <property type="term" value="P:DNA recombination"/>
    <property type="evidence" value="ECO:0007669"/>
    <property type="project" value="UniProtKB-UniRule"/>
</dbReference>
<dbReference type="Gene3D" id="1.10.150.20">
    <property type="entry name" value="5' to 3' exonuclease, C-terminal subdomain"/>
    <property type="match status" value="1"/>
</dbReference>
<evidence type="ECO:0000256" key="2">
    <source>
        <dbReference type="ARBA" id="ARBA00022763"/>
    </source>
</evidence>
<accession>A0A366FUD5</accession>
<evidence type="ECO:0000256" key="6">
    <source>
        <dbReference type="HAMAP-Rule" id="MF_00031"/>
    </source>
</evidence>
<dbReference type="AlphaFoldDB" id="A0A366FUD5"/>
<dbReference type="InterPro" id="IPR013849">
    <property type="entry name" value="DNA_helicase_Holl-junc_RuvA_I"/>
</dbReference>
<dbReference type="InterPro" id="IPR011114">
    <property type="entry name" value="RuvA_C"/>
</dbReference>
<dbReference type="Pfam" id="PF07499">
    <property type="entry name" value="RuvA_C"/>
    <property type="match status" value="1"/>
</dbReference>
<dbReference type="GO" id="GO:0006281">
    <property type="term" value="P:DNA repair"/>
    <property type="evidence" value="ECO:0007669"/>
    <property type="project" value="UniProtKB-UniRule"/>
</dbReference>
<dbReference type="InterPro" id="IPR003583">
    <property type="entry name" value="Hlx-hairpin-Hlx_DNA-bd_motif"/>
</dbReference>
<evidence type="ECO:0000259" key="7">
    <source>
        <dbReference type="SMART" id="SM00278"/>
    </source>
</evidence>
<dbReference type="EMBL" id="QNRK01000001">
    <property type="protein sequence ID" value="RBP18283.1"/>
    <property type="molecule type" value="Genomic_DNA"/>
</dbReference>
<dbReference type="Pfam" id="PF14520">
    <property type="entry name" value="HHH_5"/>
    <property type="match status" value="1"/>
</dbReference>
<dbReference type="OrthoDB" id="5293449at2"/>
<dbReference type="GO" id="GO:0009379">
    <property type="term" value="C:Holliday junction helicase complex"/>
    <property type="evidence" value="ECO:0007669"/>
    <property type="project" value="InterPro"/>
</dbReference>
<comment type="domain">
    <text evidence="6">Has three domains with a flexible linker between the domains II and III and assumes an 'L' shape. Domain III is highly mobile and contacts RuvB.</text>
</comment>
<keyword evidence="9" id="KW-1185">Reference proteome</keyword>
<sequence length="203" mass="20650">MIGKLRGIVDSVDADELILDVNGVGYLVAASARSLRALPPRGEPAELLIETHVREDAIKLYGFVTAAERDWFRLLQGVQGVGAKVALGILGALTADALASAIARQDKATMARAPGVGPKLAARLVLELKDKAPAGAAGFAMAPGEVERDSALPKAAQDAILALVGLGYAQPQAAAAIAKASAALGAEAETATLIRAGLKALAQ</sequence>
<dbReference type="GO" id="GO:0005737">
    <property type="term" value="C:cytoplasm"/>
    <property type="evidence" value="ECO:0007669"/>
    <property type="project" value="UniProtKB-SubCell"/>
</dbReference>
<dbReference type="InterPro" id="IPR000085">
    <property type="entry name" value="RuvA"/>
</dbReference>
<dbReference type="InterPro" id="IPR036267">
    <property type="entry name" value="RuvA_C_sf"/>
</dbReference>
<evidence type="ECO:0000313" key="9">
    <source>
        <dbReference type="Proteomes" id="UP000253529"/>
    </source>
</evidence>
<dbReference type="GO" id="GO:0000400">
    <property type="term" value="F:four-way junction DNA binding"/>
    <property type="evidence" value="ECO:0007669"/>
    <property type="project" value="UniProtKB-UniRule"/>
</dbReference>
<dbReference type="GO" id="GO:0009378">
    <property type="term" value="F:four-way junction helicase activity"/>
    <property type="evidence" value="ECO:0007669"/>
    <property type="project" value="InterPro"/>
</dbReference>
<feature type="domain" description="Helix-hairpin-helix DNA-binding motif class 1" evidence="7">
    <location>
        <begin position="73"/>
        <end position="92"/>
    </location>
</feature>
<reference evidence="8 9" key="1">
    <citation type="submission" date="2018-06" db="EMBL/GenBank/DDBJ databases">
        <title>Genomic Encyclopedia of Type Strains, Phase IV (KMG-IV): sequencing the most valuable type-strain genomes for metagenomic binning, comparative biology and taxonomic classification.</title>
        <authorList>
            <person name="Goeker M."/>
        </authorList>
    </citation>
    <scope>NUCLEOTIDE SEQUENCE [LARGE SCALE GENOMIC DNA]</scope>
    <source>
        <strain evidence="8 9">DSM 24875</strain>
    </source>
</reference>
<proteinExistence type="inferred from homology"/>
<comment type="caution">
    <text evidence="6">Lacks conserved residue(s) required for the propagation of feature annotation.</text>
</comment>
<dbReference type="GO" id="GO:0048476">
    <property type="term" value="C:Holliday junction resolvase complex"/>
    <property type="evidence" value="ECO:0007669"/>
    <property type="project" value="UniProtKB-UniRule"/>
</dbReference>
<keyword evidence="8" id="KW-0378">Hydrolase</keyword>
<dbReference type="Pfam" id="PF01330">
    <property type="entry name" value="RuvA_N"/>
    <property type="match status" value="1"/>
</dbReference>
<protein>
    <recommendedName>
        <fullName evidence="6">Holliday junction branch migration complex subunit RuvA</fullName>
    </recommendedName>
</protein>
<keyword evidence="8" id="KW-0347">Helicase</keyword>
<comment type="similarity">
    <text evidence="6">Belongs to the RuvA family.</text>
</comment>
<dbReference type="InterPro" id="IPR012340">
    <property type="entry name" value="NA-bd_OB-fold"/>
</dbReference>
<dbReference type="SUPFAM" id="SSF47781">
    <property type="entry name" value="RuvA domain 2-like"/>
    <property type="match status" value="1"/>
</dbReference>
<keyword evidence="2 6" id="KW-0227">DNA damage</keyword>
<dbReference type="Proteomes" id="UP000253529">
    <property type="component" value="Unassembled WGS sequence"/>
</dbReference>
<dbReference type="SMART" id="SM00278">
    <property type="entry name" value="HhH1"/>
    <property type="match status" value="2"/>
</dbReference>
<dbReference type="GO" id="GO:0005524">
    <property type="term" value="F:ATP binding"/>
    <property type="evidence" value="ECO:0007669"/>
    <property type="project" value="InterPro"/>
</dbReference>
<dbReference type="Gene3D" id="2.40.50.140">
    <property type="entry name" value="Nucleic acid-binding proteins"/>
    <property type="match status" value="1"/>
</dbReference>
<keyword evidence="8" id="KW-0067">ATP-binding</keyword>
<keyword evidence="5 6" id="KW-0234">DNA repair</keyword>
<organism evidence="8 9">
    <name type="scientific">Roseiarcus fermentans</name>
    <dbReference type="NCBI Taxonomy" id="1473586"/>
    <lineage>
        <taxon>Bacteria</taxon>
        <taxon>Pseudomonadati</taxon>
        <taxon>Pseudomonadota</taxon>
        <taxon>Alphaproteobacteria</taxon>
        <taxon>Hyphomicrobiales</taxon>
        <taxon>Roseiarcaceae</taxon>
        <taxon>Roseiarcus</taxon>
    </lineage>
</organism>
<dbReference type="NCBIfam" id="TIGR00084">
    <property type="entry name" value="ruvA"/>
    <property type="match status" value="1"/>
</dbReference>
<evidence type="ECO:0000256" key="4">
    <source>
        <dbReference type="ARBA" id="ARBA00023172"/>
    </source>
</evidence>
<name>A0A366FUD5_9HYPH</name>
<evidence type="ECO:0000256" key="5">
    <source>
        <dbReference type="ARBA" id="ARBA00023204"/>
    </source>
</evidence>
<feature type="domain" description="Helix-hairpin-helix DNA-binding motif class 1" evidence="7">
    <location>
        <begin position="108"/>
        <end position="127"/>
    </location>
</feature>
<dbReference type="InterPro" id="IPR010994">
    <property type="entry name" value="RuvA_2-like"/>
</dbReference>
<gene>
    <name evidence="6" type="primary">ruvA</name>
    <name evidence="8" type="ORF">DFR50_101227</name>
</gene>
<feature type="region of interest" description="Domain III" evidence="6">
    <location>
        <begin position="151"/>
        <end position="203"/>
    </location>
</feature>
<dbReference type="SUPFAM" id="SSF46929">
    <property type="entry name" value="DNA helicase RuvA subunit, C-terminal domain"/>
    <property type="match status" value="1"/>
</dbReference>
<evidence type="ECO:0000256" key="3">
    <source>
        <dbReference type="ARBA" id="ARBA00023125"/>
    </source>
</evidence>
<keyword evidence="4 6" id="KW-0233">DNA recombination</keyword>
<keyword evidence="3 6" id="KW-0238">DNA-binding</keyword>
<feature type="region of interest" description="Domain I" evidence="6">
    <location>
        <begin position="1"/>
        <end position="64"/>
    </location>
</feature>
<comment type="subcellular location">
    <subcellularLocation>
        <location evidence="6">Cytoplasm</location>
    </subcellularLocation>
</comment>
<keyword evidence="1 6" id="KW-0963">Cytoplasm</keyword>
<comment type="caution">
    <text evidence="8">The sequence shown here is derived from an EMBL/GenBank/DDBJ whole genome shotgun (WGS) entry which is preliminary data.</text>
</comment>
<dbReference type="SUPFAM" id="SSF50249">
    <property type="entry name" value="Nucleic acid-binding proteins"/>
    <property type="match status" value="1"/>
</dbReference>
<comment type="subunit">
    <text evidence="6">Homotetramer. Forms an RuvA(8)-RuvB(12)-Holliday junction (HJ) complex. HJ DNA is sandwiched between 2 RuvA tetramers; dsDNA enters through RuvA and exits via RuvB. An RuvB hexamer assembles on each DNA strand where it exits the tetramer. Each RuvB hexamer is contacted by two RuvA subunits (via domain III) on 2 adjacent RuvB subunits; this complex drives branch migration. In the full resolvosome a probable DNA-RuvA(4)-RuvB(12)-RuvC(2) complex forms which resolves the HJ.</text>
</comment>
<dbReference type="Gene3D" id="1.10.8.10">
    <property type="entry name" value="DNA helicase RuvA subunit, C-terminal domain"/>
    <property type="match status" value="1"/>
</dbReference>
<keyword evidence="8" id="KW-0547">Nucleotide-binding</keyword>
<evidence type="ECO:0000313" key="8">
    <source>
        <dbReference type="EMBL" id="RBP18283.1"/>
    </source>
</evidence>
<evidence type="ECO:0000256" key="1">
    <source>
        <dbReference type="ARBA" id="ARBA00022490"/>
    </source>
</evidence>
<dbReference type="HAMAP" id="MF_00031">
    <property type="entry name" value="DNA_HJ_migration_RuvA"/>
    <property type="match status" value="1"/>
</dbReference>
<dbReference type="RefSeq" id="WP_113887335.1">
    <property type="nucleotide sequence ID" value="NZ_QNRK01000001.1"/>
</dbReference>
<comment type="function">
    <text evidence="6">The RuvA-RuvB-RuvC complex processes Holliday junction (HJ) DNA during genetic recombination and DNA repair, while the RuvA-RuvB complex plays an important role in the rescue of blocked DNA replication forks via replication fork reversal (RFR). RuvA specifically binds to HJ cruciform DNA, conferring on it an open structure. The RuvB hexamer acts as an ATP-dependent pump, pulling dsDNA into and through the RuvAB complex. HJ branch migration allows RuvC to scan DNA until it finds its consensus sequence, where it cleaves and resolves the cruciform DNA.</text>
</comment>